<dbReference type="KEGG" id="msx:AU14_17535"/>
<dbReference type="STRING" id="1420916.AU14_17535"/>
<evidence type="ECO:0000313" key="2">
    <source>
        <dbReference type="Proteomes" id="UP000061489"/>
    </source>
</evidence>
<gene>
    <name evidence="1" type="ORF">AU14_17535</name>
</gene>
<dbReference type="OrthoDB" id="5465414at2"/>
<protein>
    <submittedName>
        <fullName evidence="1">Uncharacterized protein</fullName>
    </submittedName>
</protein>
<evidence type="ECO:0000313" key="1">
    <source>
        <dbReference type="EMBL" id="AHI30277.1"/>
    </source>
</evidence>
<reference evidence="1 2" key="1">
    <citation type="journal article" date="2014" name="Genome Announc.">
        <title>Draft Genome Sequences of Marinobacter similis A3d10T and Marinobacter salarius R9SW1T.</title>
        <authorList>
            <person name="Ivanova E.P."/>
            <person name="Ng H.J."/>
            <person name="Webb H.K."/>
            <person name="Feng G."/>
            <person name="Oshima K."/>
            <person name="Hattori M."/>
            <person name="Ohkuma M."/>
            <person name="Sergeev A.F."/>
            <person name="Mikhailov V.V."/>
            <person name="Crawford R.J."/>
            <person name="Sawabe T."/>
        </authorList>
    </citation>
    <scope>NUCLEOTIDE SEQUENCE [LARGE SCALE GENOMIC DNA]</scope>
    <source>
        <strain evidence="1 2">A3d10</strain>
    </source>
</reference>
<dbReference type="HOGENOM" id="CLU_1198619_0_0_6"/>
<dbReference type="AlphaFoldDB" id="W5YM37"/>
<keyword evidence="2" id="KW-1185">Reference proteome</keyword>
<dbReference type="InterPro" id="IPR058003">
    <property type="entry name" value="Phage_gp12"/>
</dbReference>
<proteinExistence type="predicted"/>
<organism evidence="1 2">
    <name type="scientific">Marinobacter similis</name>
    <dbReference type="NCBI Taxonomy" id="1420916"/>
    <lineage>
        <taxon>Bacteria</taxon>
        <taxon>Pseudomonadati</taxon>
        <taxon>Pseudomonadota</taxon>
        <taxon>Gammaproteobacteria</taxon>
        <taxon>Pseudomonadales</taxon>
        <taxon>Marinobacteraceae</taxon>
        <taxon>Marinobacter</taxon>
    </lineage>
</organism>
<dbReference type="Pfam" id="PF25675">
    <property type="entry name" value="Phage_nozzle"/>
    <property type="match status" value="2"/>
</dbReference>
<dbReference type="Proteomes" id="UP000061489">
    <property type="component" value="Chromosome"/>
</dbReference>
<sequence length="231" mass="27200">MYVYNYFDQGNERVQSAWSKWQFDGQIVDLSVLSTKLSFLIERQTGVDVEGDPEFQTFLEHIELSFDEQEQEHGHRVFLDGYQYQEVPYLEADLLPGQITKKVGSRYYKGYRMDVMYEFSPFFLRDDQLRTRADGRLQLRRLFLSYDDTSNFVIEVETLGREVRELTFQGRVLGRLDNLIGKVPVTSGRFSAPIMGQSGAVKVRIRNKEIFGFSFQSAYWEGFYHTRNRRV</sequence>
<name>W5YM37_9GAMM</name>
<dbReference type="RefSeq" id="WP_041342836.1">
    <property type="nucleotide sequence ID" value="NZ_CP007151.1"/>
</dbReference>
<dbReference type="EMBL" id="CP007151">
    <property type="protein sequence ID" value="AHI30277.1"/>
    <property type="molecule type" value="Genomic_DNA"/>
</dbReference>
<accession>W5YM37</accession>